<evidence type="ECO:0000256" key="3">
    <source>
        <dbReference type="ARBA" id="ARBA00022989"/>
    </source>
</evidence>
<keyword evidence="2 5" id="KW-0812">Transmembrane</keyword>
<evidence type="ECO:0000313" key="6">
    <source>
        <dbReference type="EMBL" id="PTL39429.1"/>
    </source>
</evidence>
<keyword evidence="7" id="KW-1185">Reference proteome</keyword>
<dbReference type="RefSeq" id="WP_107584361.1">
    <property type="nucleotide sequence ID" value="NZ_PZJJ01000007.1"/>
</dbReference>
<protein>
    <recommendedName>
        <fullName evidence="8">DUF4870 domain-containing protein</fullName>
    </recommendedName>
</protein>
<evidence type="ECO:0000256" key="1">
    <source>
        <dbReference type="ARBA" id="ARBA00004141"/>
    </source>
</evidence>
<gene>
    <name evidence="6" type="ORF">C6Y45_06260</name>
</gene>
<evidence type="ECO:0000256" key="2">
    <source>
        <dbReference type="ARBA" id="ARBA00022692"/>
    </source>
</evidence>
<dbReference type="AlphaFoldDB" id="A0A2T4U7P6"/>
<sequence length="117" mass="13105">MQDKHSSPTSSSGLSQNTAAALSYVLGFITGLIFLFLEKDNKFIRYHAMQSIVISVSLIILNTVLGFIPFIGWFFNLILAPVGLVIWIICIVKAYQGEWFEFPIAGPFSKEQIEKMS</sequence>
<dbReference type="InterPro" id="IPR019109">
    <property type="entry name" value="MamF_MmsF"/>
</dbReference>
<proteinExistence type="predicted"/>
<organism evidence="6 7">
    <name type="scientific">Alkalicoccus saliphilus</name>
    <dbReference type="NCBI Taxonomy" id="200989"/>
    <lineage>
        <taxon>Bacteria</taxon>
        <taxon>Bacillati</taxon>
        <taxon>Bacillota</taxon>
        <taxon>Bacilli</taxon>
        <taxon>Bacillales</taxon>
        <taxon>Bacillaceae</taxon>
        <taxon>Alkalicoccus</taxon>
    </lineage>
</organism>
<dbReference type="Proteomes" id="UP000240509">
    <property type="component" value="Unassembled WGS sequence"/>
</dbReference>
<comment type="subcellular location">
    <subcellularLocation>
        <location evidence="1">Membrane</location>
        <topology evidence="1">Multi-pass membrane protein</topology>
    </subcellularLocation>
</comment>
<evidence type="ECO:0000256" key="4">
    <source>
        <dbReference type="ARBA" id="ARBA00023136"/>
    </source>
</evidence>
<dbReference type="GO" id="GO:0016020">
    <property type="term" value="C:membrane"/>
    <property type="evidence" value="ECO:0007669"/>
    <property type="project" value="UniProtKB-SubCell"/>
</dbReference>
<dbReference type="PANTHER" id="PTHR36460:SF1">
    <property type="entry name" value="UPF0132 DOMAIN PROTEIN (AFU_ORTHOLOGUE AFUA_3G10255)"/>
    <property type="match status" value="1"/>
</dbReference>
<accession>A0A2T4U7P6</accession>
<comment type="caution">
    <text evidence="6">The sequence shown here is derived from an EMBL/GenBank/DDBJ whole genome shotgun (WGS) entry which is preliminary data.</text>
</comment>
<reference evidence="6 7" key="1">
    <citation type="submission" date="2018-03" db="EMBL/GenBank/DDBJ databases">
        <title>Alkalicoccus saliphilus sp. nov., isolated from a mineral pool.</title>
        <authorList>
            <person name="Zhao B."/>
        </authorList>
    </citation>
    <scope>NUCLEOTIDE SEQUENCE [LARGE SCALE GENOMIC DNA]</scope>
    <source>
        <strain evidence="6 7">6AG</strain>
    </source>
</reference>
<feature type="transmembrane region" description="Helical" evidence="5">
    <location>
        <begin position="49"/>
        <end position="68"/>
    </location>
</feature>
<evidence type="ECO:0008006" key="8">
    <source>
        <dbReference type="Google" id="ProtNLM"/>
    </source>
</evidence>
<evidence type="ECO:0000313" key="7">
    <source>
        <dbReference type="Proteomes" id="UP000240509"/>
    </source>
</evidence>
<keyword evidence="4 5" id="KW-0472">Membrane</keyword>
<name>A0A2T4U7P6_9BACI</name>
<feature type="transmembrane region" description="Helical" evidence="5">
    <location>
        <begin position="20"/>
        <end position="37"/>
    </location>
</feature>
<keyword evidence="3 5" id="KW-1133">Transmembrane helix</keyword>
<feature type="transmembrane region" description="Helical" evidence="5">
    <location>
        <begin position="74"/>
        <end position="95"/>
    </location>
</feature>
<dbReference type="EMBL" id="PZJJ01000007">
    <property type="protein sequence ID" value="PTL39429.1"/>
    <property type="molecule type" value="Genomic_DNA"/>
</dbReference>
<evidence type="ECO:0000256" key="5">
    <source>
        <dbReference type="SAM" id="Phobius"/>
    </source>
</evidence>
<dbReference type="OrthoDB" id="2657448at2"/>
<dbReference type="Pfam" id="PF09685">
    <property type="entry name" value="MamF_MmsF"/>
    <property type="match status" value="1"/>
</dbReference>
<dbReference type="PANTHER" id="PTHR36460">
    <property type="entry name" value="UPF0132 DOMAIN PROTEIN (AFU_ORTHOLOGUE AFUA_3G10255)"/>
    <property type="match status" value="1"/>
</dbReference>